<feature type="compositionally biased region" description="Low complexity" evidence="1">
    <location>
        <begin position="156"/>
        <end position="168"/>
    </location>
</feature>
<dbReference type="AlphaFoldDB" id="A0A422NZ68"/>
<gene>
    <name evidence="4" type="ORF">Tco025E_06731</name>
</gene>
<evidence type="ECO:0000313" key="4">
    <source>
        <dbReference type="EMBL" id="RNF10793.1"/>
    </source>
</evidence>
<evidence type="ECO:0000256" key="3">
    <source>
        <dbReference type="SAM" id="SignalP"/>
    </source>
</evidence>
<feature type="region of interest" description="Disordered" evidence="1">
    <location>
        <begin position="142"/>
        <end position="223"/>
    </location>
</feature>
<dbReference type="RefSeq" id="XP_029226279.1">
    <property type="nucleotide sequence ID" value="XM_029373603.1"/>
</dbReference>
<comment type="caution">
    <text evidence="4">The sequence shown here is derived from an EMBL/GenBank/DDBJ whole genome shotgun (WGS) entry which is preliminary data.</text>
</comment>
<dbReference type="Proteomes" id="UP000284403">
    <property type="component" value="Unassembled WGS sequence"/>
</dbReference>
<proteinExistence type="predicted"/>
<keyword evidence="3" id="KW-0732">Signal</keyword>
<keyword evidence="5" id="KW-1185">Reference proteome</keyword>
<accession>A0A422NZ68</accession>
<keyword evidence="2" id="KW-1133">Transmembrane helix</keyword>
<dbReference type="OrthoDB" id="10601064at2759"/>
<dbReference type="EMBL" id="MKKU01000474">
    <property type="protein sequence ID" value="RNF10793.1"/>
    <property type="molecule type" value="Genomic_DNA"/>
</dbReference>
<sequence length="251" mass="25170">MATMLMVWRSAVCALALLALLCTSVWADATKEEVATAGDVNVSVEVSCARDEQNVRWRFPGESEWTPCATATEASVERLSEEGILTESLCHLAQEKLSGTDCVARCAPSPSGGTAAVCTMNYPLYPQSQLYQRWETSQATLGSASSSLEGSRAADGGKASGESSATAGGRAGGSAGSPAGAASAPQGPSKTAVPTSPAGGDDGTTTTTTTRSPSAGSNAKSNADSGDAIATAWLCAPLLLLLTAALACAAG</sequence>
<keyword evidence="2" id="KW-0472">Membrane</keyword>
<dbReference type="GeneID" id="40320342"/>
<feature type="transmembrane region" description="Helical" evidence="2">
    <location>
        <begin position="230"/>
        <end position="250"/>
    </location>
</feature>
<organism evidence="4 5">
    <name type="scientific">Trypanosoma conorhini</name>
    <dbReference type="NCBI Taxonomy" id="83891"/>
    <lineage>
        <taxon>Eukaryota</taxon>
        <taxon>Discoba</taxon>
        <taxon>Euglenozoa</taxon>
        <taxon>Kinetoplastea</taxon>
        <taxon>Metakinetoplastina</taxon>
        <taxon>Trypanosomatida</taxon>
        <taxon>Trypanosomatidae</taxon>
        <taxon>Trypanosoma</taxon>
    </lineage>
</organism>
<evidence type="ECO:0000256" key="2">
    <source>
        <dbReference type="SAM" id="Phobius"/>
    </source>
</evidence>
<evidence type="ECO:0000256" key="1">
    <source>
        <dbReference type="SAM" id="MobiDB-lite"/>
    </source>
</evidence>
<feature type="chain" id="PRO_5019205897" evidence="3">
    <location>
        <begin position="28"/>
        <end position="251"/>
    </location>
</feature>
<reference evidence="4 5" key="1">
    <citation type="journal article" date="2018" name="BMC Genomics">
        <title>Genomic comparison of Trypanosoma conorhini and Trypanosoma rangeli to Trypanosoma cruzi strains of high and low virulence.</title>
        <authorList>
            <person name="Bradwell K.R."/>
            <person name="Koparde V.N."/>
            <person name="Matveyev A.V."/>
            <person name="Serrano M.G."/>
            <person name="Alves J.M."/>
            <person name="Parikh H."/>
            <person name="Huang B."/>
            <person name="Lee V."/>
            <person name="Espinosa-Alvarez O."/>
            <person name="Ortiz P.A."/>
            <person name="Costa-Martins A.G."/>
            <person name="Teixeira M.M."/>
            <person name="Buck G.A."/>
        </authorList>
    </citation>
    <scope>NUCLEOTIDE SEQUENCE [LARGE SCALE GENOMIC DNA]</scope>
    <source>
        <strain evidence="4 5">025E</strain>
    </source>
</reference>
<evidence type="ECO:0000313" key="5">
    <source>
        <dbReference type="Proteomes" id="UP000284403"/>
    </source>
</evidence>
<name>A0A422NZ68_9TRYP</name>
<keyword evidence="2" id="KW-0812">Transmembrane</keyword>
<feature type="compositionally biased region" description="Low complexity" evidence="1">
    <location>
        <begin position="176"/>
        <end position="217"/>
    </location>
</feature>
<feature type="signal peptide" evidence="3">
    <location>
        <begin position="1"/>
        <end position="27"/>
    </location>
</feature>
<protein>
    <submittedName>
        <fullName evidence="4">Mucin-like glycoprotein</fullName>
    </submittedName>
</protein>